<dbReference type="AlphaFoldDB" id="A0A2N9J0S5"/>
<protein>
    <submittedName>
        <fullName evidence="2">Uncharacterized protein</fullName>
    </submittedName>
</protein>
<feature type="compositionally biased region" description="Polar residues" evidence="1">
    <location>
        <begin position="202"/>
        <end position="223"/>
    </location>
</feature>
<accession>A0A2N9J0S5</accession>
<proteinExistence type="predicted"/>
<gene>
    <name evidence="2" type="ORF">FSB_LOCUS57911</name>
</gene>
<dbReference type="PANTHER" id="PTHR35693">
    <property type="entry name" value="EXPRESSED PROTEIN"/>
    <property type="match status" value="1"/>
</dbReference>
<dbReference type="PANTHER" id="PTHR35693:SF1">
    <property type="entry name" value="EXPRESSED PROTEIN"/>
    <property type="match status" value="1"/>
</dbReference>
<reference evidence="2" key="1">
    <citation type="submission" date="2018-02" db="EMBL/GenBank/DDBJ databases">
        <authorList>
            <person name="Cohen D.B."/>
            <person name="Kent A.D."/>
        </authorList>
    </citation>
    <scope>NUCLEOTIDE SEQUENCE</scope>
</reference>
<name>A0A2N9J0S5_FAGSY</name>
<feature type="compositionally biased region" description="Low complexity" evidence="1">
    <location>
        <begin position="75"/>
        <end position="89"/>
    </location>
</feature>
<organism evidence="2">
    <name type="scientific">Fagus sylvatica</name>
    <name type="common">Beechnut</name>
    <dbReference type="NCBI Taxonomy" id="28930"/>
    <lineage>
        <taxon>Eukaryota</taxon>
        <taxon>Viridiplantae</taxon>
        <taxon>Streptophyta</taxon>
        <taxon>Embryophyta</taxon>
        <taxon>Tracheophyta</taxon>
        <taxon>Spermatophyta</taxon>
        <taxon>Magnoliopsida</taxon>
        <taxon>eudicotyledons</taxon>
        <taxon>Gunneridae</taxon>
        <taxon>Pentapetalae</taxon>
        <taxon>rosids</taxon>
        <taxon>fabids</taxon>
        <taxon>Fagales</taxon>
        <taxon>Fagaceae</taxon>
        <taxon>Fagus</taxon>
    </lineage>
</organism>
<evidence type="ECO:0000313" key="2">
    <source>
        <dbReference type="EMBL" id="SPD30029.1"/>
    </source>
</evidence>
<feature type="compositionally biased region" description="Basic residues" evidence="1">
    <location>
        <begin position="65"/>
        <end position="74"/>
    </location>
</feature>
<feature type="region of interest" description="Disordered" evidence="1">
    <location>
        <begin position="538"/>
        <end position="560"/>
    </location>
</feature>
<feature type="region of interest" description="Disordered" evidence="1">
    <location>
        <begin position="264"/>
        <end position="292"/>
    </location>
</feature>
<evidence type="ECO:0000256" key="1">
    <source>
        <dbReference type="SAM" id="MobiDB-lite"/>
    </source>
</evidence>
<feature type="region of interest" description="Disordered" evidence="1">
    <location>
        <begin position="197"/>
        <end position="226"/>
    </location>
</feature>
<sequence>MRICEMFHPEQELDPAKFMELAAEAYQLAFNALEASNELHQLNSVERVNTDLDTGTDTTVPPTAPRRRRPRAQRPSRPSDPSSSTSVPPTQLGYAIIVIETTPMSSAHTTTPISSAHITAPISSAHTTARISSTHTTAPISSAHTTTPISSAHTIFMFVPTPSLSTPHHEHTVALLTQTFSPLSSFLGVTPSLSTHIGGPSLPTQSVGPSSRTQSVVPTSATQLGGPASATQLGGLASAMHQSIGPSSATQLEDLVGDIDVGDHGRGRGRGTKWPQPDMPVVLKRNPTRNKRKPCCGTELSGFDPPPARLFGLRVLDLKEQGVSEEEAMVVADMEYCAEKKAKKKAYVRLKQIARLEGKKPPPNPYPSAIKEIQAEERKYVRDRFFNPKILEIVQKLKEERAAEDVQLVRMGGTGLELKVNIMGGGSSSFNSKVQQECILNKVKLDLAFYIGWHMDTCVKKKNGALSYGLHITTILNHSGLNVSGEKETRKAIQTDVYGETTMKQMKFELKDGTWVKKDAHVVEEMDEEAQMDEANAQGNEEAMQEDQEPPTAPSSSSRVNEDNFQLMFGRLDSLATDMGNLTTSLDNFSSMVTQRFSTYDENFASLAQSMEEINERLRNHGI</sequence>
<dbReference type="EMBL" id="OIVN01006297">
    <property type="protein sequence ID" value="SPD30029.1"/>
    <property type="molecule type" value="Genomic_DNA"/>
</dbReference>
<feature type="compositionally biased region" description="Polar residues" evidence="1">
    <location>
        <begin position="46"/>
        <end position="55"/>
    </location>
</feature>
<feature type="region of interest" description="Disordered" evidence="1">
    <location>
        <begin position="46"/>
        <end position="89"/>
    </location>
</feature>